<gene>
    <name evidence="2" type="ORF">GSONMT00015334001</name>
</gene>
<dbReference type="EMBL" id="FR959801">
    <property type="protein sequence ID" value="CDR00688.1"/>
    <property type="molecule type" value="Genomic_DNA"/>
</dbReference>
<dbReference type="PaxDb" id="8022-A0A060Z9E2"/>
<evidence type="ECO:0000256" key="1">
    <source>
        <dbReference type="SAM" id="Phobius"/>
    </source>
</evidence>
<name>A0A060Z9E2_ONCMY</name>
<reference evidence="2" key="2">
    <citation type="submission" date="2014-03" db="EMBL/GenBank/DDBJ databases">
        <authorList>
            <person name="Genoscope - CEA"/>
        </authorList>
    </citation>
    <scope>NUCLEOTIDE SEQUENCE</scope>
</reference>
<feature type="transmembrane region" description="Helical" evidence="1">
    <location>
        <begin position="67"/>
        <end position="87"/>
    </location>
</feature>
<evidence type="ECO:0000313" key="3">
    <source>
        <dbReference type="Proteomes" id="UP000193380"/>
    </source>
</evidence>
<dbReference type="Proteomes" id="UP000193380">
    <property type="component" value="Unassembled WGS sequence"/>
</dbReference>
<keyword evidence="1" id="KW-1133">Transmembrane helix</keyword>
<dbReference type="AlphaFoldDB" id="A0A060Z9E2"/>
<keyword evidence="1" id="KW-0472">Membrane</keyword>
<protein>
    <submittedName>
        <fullName evidence="2">Uncharacterized protein</fullName>
    </submittedName>
</protein>
<sequence>MFYWYRVQRHRKLSQEQWDSKKPKRKGKGLDCSIMMDDDGSDSSSTHANNLNHNTEPLPSSWTCRSAHLSGCCCCLLLLLLFFFFFFSSFSSFFDNLNHNTEPLPSSWTCRSGHLSRC</sequence>
<keyword evidence="1" id="KW-0812">Transmembrane</keyword>
<proteinExistence type="predicted"/>
<reference evidence="2" key="1">
    <citation type="journal article" date="2014" name="Nat. Commun.">
        <title>The rainbow trout genome provides novel insights into evolution after whole-genome duplication in vertebrates.</title>
        <authorList>
            <person name="Berthelot C."/>
            <person name="Brunet F."/>
            <person name="Chalopin D."/>
            <person name="Juanchich A."/>
            <person name="Bernard M."/>
            <person name="Noel B."/>
            <person name="Bento P."/>
            <person name="Da Silva C."/>
            <person name="Labadie K."/>
            <person name="Alberti A."/>
            <person name="Aury J.M."/>
            <person name="Louis A."/>
            <person name="Dehais P."/>
            <person name="Bardou P."/>
            <person name="Montfort J."/>
            <person name="Klopp C."/>
            <person name="Cabau C."/>
            <person name="Gaspin C."/>
            <person name="Thorgaard G.H."/>
            <person name="Boussaha M."/>
            <person name="Quillet E."/>
            <person name="Guyomard R."/>
            <person name="Galiana D."/>
            <person name="Bobe J."/>
            <person name="Volff J.N."/>
            <person name="Genet C."/>
            <person name="Wincker P."/>
            <person name="Jaillon O."/>
            <person name="Roest Crollius H."/>
            <person name="Guiguen Y."/>
        </authorList>
    </citation>
    <scope>NUCLEOTIDE SEQUENCE [LARGE SCALE GENOMIC DNA]</scope>
</reference>
<accession>A0A060Z9E2</accession>
<organism evidence="2 3">
    <name type="scientific">Oncorhynchus mykiss</name>
    <name type="common">Rainbow trout</name>
    <name type="synonym">Salmo gairdneri</name>
    <dbReference type="NCBI Taxonomy" id="8022"/>
    <lineage>
        <taxon>Eukaryota</taxon>
        <taxon>Metazoa</taxon>
        <taxon>Chordata</taxon>
        <taxon>Craniata</taxon>
        <taxon>Vertebrata</taxon>
        <taxon>Euteleostomi</taxon>
        <taxon>Actinopterygii</taxon>
        <taxon>Neopterygii</taxon>
        <taxon>Teleostei</taxon>
        <taxon>Protacanthopterygii</taxon>
        <taxon>Salmoniformes</taxon>
        <taxon>Salmonidae</taxon>
        <taxon>Salmoninae</taxon>
        <taxon>Oncorhynchus</taxon>
    </lineage>
</organism>
<dbReference type="STRING" id="8022.A0A060Z9E2"/>
<evidence type="ECO:0000313" key="2">
    <source>
        <dbReference type="EMBL" id="CDR00688.1"/>
    </source>
</evidence>